<protein>
    <submittedName>
        <fullName evidence="2">FkbM family methyltransferase</fullName>
    </submittedName>
</protein>
<dbReference type="SUPFAM" id="SSF53335">
    <property type="entry name" value="S-adenosyl-L-methionine-dependent methyltransferases"/>
    <property type="match status" value="1"/>
</dbReference>
<sequence length="281" mass="32150">MSRNPSKVLSLKRKLQSQWKSIRFNLSASNNLLFLGFYKYLYHPKEGSLSGFLNEYSLSKKNSGFTVIQIGANDGITHDPIHKFIKRDNWNGILLEPQPAVYNQFLKKIYAKNKGIITLCAAIGEEDGTQPIYKVGFSDMRWATGLTSFSREKIESAFADGIVETNCSKFDIKIPIDKSKWISHEDVDVISPATLLKKYKLGKIDLLQIDAEGYDLEVIRIFDIAKTEPECIIFENVGLEERAYNFYLETLGKLEYNTRKFGPNTLALKKGNKLFQKYFDQ</sequence>
<comment type="caution">
    <text evidence="2">The sequence shown here is derived from an EMBL/GenBank/DDBJ whole genome shotgun (WGS) entry which is preliminary data.</text>
</comment>
<evidence type="ECO:0000259" key="1">
    <source>
        <dbReference type="Pfam" id="PF05050"/>
    </source>
</evidence>
<dbReference type="Proteomes" id="UP001165488">
    <property type="component" value="Unassembled WGS sequence"/>
</dbReference>
<dbReference type="GO" id="GO:0008168">
    <property type="term" value="F:methyltransferase activity"/>
    <property type="evidence" value="ECO:0007669"/>
    <property type="project" value="UniProtKB-KW"/>
</dbReference>
<dbReference type="RefSeq" id="WP_241276640.1">
    <property type="nucleotide sequence ID" value="NZ_JAKZGS010000029.1"/>
</dbReference>
<dbReference type="InterPro" id="IPR006342">
    <property type="entry name" value="FkbM_mtfrase"/>
</dbReference>
<gene>
    <name evidence="2" type="ORF">MM236_19290</name>
</gene>
<dbReference type="Gene3D" id="3.40.50.150">
    <property type="entry name" value="Vaccinia Virus protein VP39"/>
    <property type="match status" value="1"/>
</dbReference>
<dbReference type="NCBIfam" id="TIGR01444">
    <property type="entry name" value="fkbM_fam"/>
    <property type="match status" value="1"/>
</dbReference>
<dbReference type="EMBL" id="JAKZGS010000029">
    <property type="protein sequence ID" value="MCH7400147.1"/>
    <property type="molecule type" value="Genomic_DNA"/>
</dbReference>
<reference evidence="2" key="1">
    <citation type="submission" date="2022-03" db="EMBL/GenBank/DDBJ databases">
        <title>De novo assembled genomes of Belliella spp. (Cyclobacteriaceae) strains.</title>
        <authorList>
            <person name="Szabo A."/>
            <person name="Korponai K."/>
            <person name="Felfoldi T."/>
        </authorList>
    </citation>
    <scope>NUCLEOTIDE SEQUENCE</scope>
    <source>
        <strain evidence="2">DSM 107340</strain>
    </source>
</reference>
<dbReference type="InterPro" id="IPR029063">
    <property type="entry name" value="SAM-dependent_MTases_sf"/>
</dbReference>
<keyword evidence="2" id="KW-0808">Transferase</keyword>
<dbReference type="GO" id="GO:0032259">
    <property type="term" value="P:methylation"/>
    <property type="evidence" value="ECO:0007669"/>
    <property type="project" value="UniProtKB-KW"/>
</dbReference>
<name>A0ABS9UU43_9BACT</name>
<organism evidence="2 3">
    <name type="scientific">Belliella calami</name>
    <dbReference type="NCBI Taxonomy" id="2923436"/>
    <lineage>
        <taxon>Bacteria</taxon>
        <taxon>Pseudomonadati</taxon>
        <taxon>Bacteroidota</taxon>
        <taxon>Cytophagia</taxon>
        <taxon>Cytophagales</taxon>
        <taxon>Cyclobacteriaceae</taxon>
        <taxon>Belliella</taxon>
    </lineage>
</organism>
<evidence type="ECO:0000313" key="2">
    <source>
        <dbReference type="EMBL" id="MCH7400147.1"/>
    </source>
</evidence>
<evidence type="ECO:0000313" key="3">
    <source>
        <dbReference type="Proteomes" id="UP001165488"/>
    </source>
</evidence>
<feature type="domain" description="Methyltransferase FkbM" evidence="1">
    <location>
        <begin position="69"/>
        <end position="238"/>
    </location>
</feature>
<keyword evidence="3" id="KW-1185">Reference proteome</keyword>
<dbReference type="Pfam" id="PF05050">
    <property type="entry name" value="Methyltransf_21"/>
    <property type="match status" value="1"/>
</dbReference>
<proteinExistence type="predicted"/>
<accession>A0ABS9UU43</accession>
<keyword evidence="2" id="KW-0489">Methyltransferase</keyword>